<gene>
    <name evidence="1" type="ORF">BOTBODRAFT_191225</name>
</gene>
<dbReference type="HOGENOM" id="CLU_1805870_0_0_1"/>
<accession>A0A067M387</accession>
<organism evidence="1 2">
    <name type="scientific">Botryobasidium botryosum (strain FD-172 SS1)</name>
    <dbReference type="NCBI Taxonomy" id="930990"/>
    <lineage>
        <taxon>Eukaryota</taxon>
        <taxon>Fungi</taxon>
        <taxon>Dikarya</taxon>
        <taxon>Basidiomycota</taxon>
        <taxon>Agaricomycotina</taxon>
        <taxon>Agaricomycetes</taxon>
        <taxon>Cantharellales</taxon>
        <taxon>Botryobasidiaceae</taxon>
        <taxon>Botryobasidium</taxon>
    </lineage>
</organism>
<name>A0A067M387_BOTB1</name>
<reference evidence="2" key="1">
    <citation type="journal article" date="2014" name="Proc. Natl. Acad. Sci. U.S.A.">
        <title>Extensive sampling of basidiomycete genomes demonstrates inadequacy of the white-rot/brown-rot paradigm for wood decay fungi.</title>
        <authorList>
            <person name="Riley R."/>
            <person name="Salamov A.A."/>
            <person name="Brown D.W."/>
            <person name="Nagy L.G."/>
            <person name="Floudas D."/>
            <person name="Held B.W."/>
            <person name="Levasseur A."/>
            <person name="Lombard V."/>
            <person name="Morin E."/>
            <person name="Otillar R."/>
            <person name="Lindquist E.A."/>
            <person name="Sun H."/>
            <person name="LaButti K.M."/>
            <person name="Schmutz J."/>
            <person name="Jabbour D."/>
            <person name="Luo H."/>
            <person name="Baker S.E."/>
            <person name="Pisabarro A.G."/>
            <person name="Walton J.D."/>
            <person name="Blanchette R.A."/>
            <person name="Henrissat B."/>
            <person name="Martin F."/>
            <person name="Cullen D."/>
            <person name="Hibbett D.S."/>
            <person name="Grigoriev I.V."/>
        </authorList>
    </citation>
    <scope>NUCLEOTIDE SEQUENCE [LARGE SCALE GENOMIC DNA]</scope>
    <source>
        <strain evidence="2">FD-172 SS1</strain>
    </source>
</reference>
<sequence>MCAVIRKGGTFYRLKLCNPKPGTHVVFDAPEGIGCSEGKWIVQRTGHETAFIKNLKHDKAYLGIDGEIVPGQANRIVAVSECQEWRLQQSAEPYSFFLIPTIPNGDGLTMDLTVLQSHEDQVALVPLKEDDAEQAWILHFIEQ</sequence>
<protein>
    <recommendedName>
        <fullName evidence="3">Ricin B lectin domain-containing protein</fullName>
    </recommendedName>
</protein>
<dbReference type="Proteomes" id="UP000027195">
    <property type="component" value="Unassembled WGS sequence"/>
</dbReference>
<keyword evidence="2" id="KW-1185">Reference proteome</keyword>
<dbReference type="InParanoid" id="A0A067M387"/>
<evidence type="ECO:0000313" key="1">
    <source>
        <dbReference type="EMBL" id="KDQ09180.1"/>
    </source>
</evidence>
<evidence type="ECO:0000313" key="2">
    <source>
        <dbReference type="Proteomes" id="UP000027195"/>
    </source>
</evidence>
<dbReference type="Gene3D" id="2.80.10.50">
    <property type="match status" value="1"/>
</dbReference>
<dbReference type="EMBL" id="KL198081">
    <property type="protein sequence ID" value="KDQ09180.1"/>
    <property type="molecule type" value="Genomic_DNA"/>
</dbReference>
<proteinExistence type="predicted"/>
<evidence type="ECO:0008006" key="3">
    <source>
        <dbReference type="Google" id="ProtNLM"/>
    </source>
</evidence>
<dbReference type="AlphaFoldDB" id="A0A067M387"/>